<dbReference type="Pfam" id="PF00485">
    <property type="entry name" value="PRK"/>
    <property type="match status" value="1"/>
</dbReference>
<name>A0A8C5JCA6_JUNHY</name>
<dbReference type="Proteomes" id="UP000694408">
    <property type="component" value="Unplaced"/>
</dbReference>
<dbReference type="EC" id="2.7.1.48" evidence="3"/>
<sequence length="206" mass="24019">TLTLERMSSKKVLFIKNLDSSRITHLSLDDYYKDQSNISMEERMKVNYDHPKAFDWKLMESQLIDLKNGKSIEKPIYDFTQHNRSGKFETIVPKDLVVCEGIMALVNKRIRALSDLNIFVNASRERRFLRRIERDQKARGRSFDSIVTQFFSTVRPMFEEVVGPTSNYADVIVNNDDEQKNLSIKVLTAVFKSLLEEIDRESSTKN</sequence>
<evidence type="ECO:0000313" key="10">
    <source>
        <dbReference type="Ensembl" id="ENSJHYP00000017230.1"/>
    </source>
</evidence>
<proteinExistence type="inferred from homology"/>
<dbReference type="SUPFAM" id="SSF52540">
    <property type="entry name" value="P-loop containing nucleoside triphosphate hydrolases"/>
    <property type="match status" value="1"/>
</dbReference>
<keyword evidence="5" id="KW-0547">Nucleotide-binding</keyword>
<evidence type="ECO:0000256" key="7">
    <source>
        <dbReference type="ARBA" id="ARBA00047436"/>
    </source>
</evidence>
<evidence type="ECO:0000259" key="9">
    <source>
        <dbReference type="Pfam" id="PF00485"/>
    </source>
</evidence>
<dbReference type="GO" id="GO:0004849">
    <property type="term" value="F:uridine kinase activity"/>
    <property type="evidence" value="ECO:0007669"/>
    <property type="project" value="UniProtKB-EC"/>
</dbReference>
<evidence type="ECO:0000256" key="5">
    <source>
        <dbReference type="ARBA" id="ARBA00022741"/>
    </source>
</evidence>
<evidence type="ECO:0000313" key="11">
    <source>
        <dbReference type="Proteomes" id="UP000694408"/>
    </source>
</evidence>
<evidence type="ECO:0000256" key="2">
    <source>
        <dbReference type="ARBA" id="ARBA00005408"/>
    </source>
</evidence>
<dbReference type="Gene3D" id="3.40.50.300">
    <property type="entry name" value="P-loop containing nucleotide triphosphate hydrolases"/>
    <property type="match status" value="1"/>
</dbReference>
<reference evidence="10" key="2">
    <citation type="submission" date="2025-09" db="UniProtKB">
        <authorList>
            <consortium name="Ensembl"/>
        </authorList>
    </citation>
    <scope>IDENTIFICATION</scope>
</reference>
<evidence type="ECO:0000256" key="4">
    <source>
        <dbReference type="ARBA" id="ARBA00022679"/>
    </source>
</evidence>
<dbReference type="PRINTS" id="PR00988">
    <property type="entry name" value="URIDINKINASE"/>
</dbReference>
<evidence type="ECO:0000256" key="3">
    <source>
        <dbReference type="ARBA" id="ARBA00012137"/>
    </source>
</evidence>
<evidence type="ECO:0000256" key="1">
    <source>
        <dbReference type="ARBA" id="ARBA00004690"/>
    </source>
</evidence>
<dbReference type="Ensembl" id="ENSJHYT00000020809.1">
    <property type="protein sequence ID" value="ENSJHYP00000017230.1"/>
    <property type="gene ID" value="ENSJHYG00000013179.1"/>
</dbReference>
<evidence type="ECO:0000256" key="6">
    <source>
        <dbReference type="ARBA" id="ARBA00022777"/>
    </source>
</evidence>
<comment type="pathway">
    <text evidence="1">Pyrimidine metabolism; UMP biosynthesis via salvage pathway; UMP from uridine: step 1/1.</text>
</comment>
<dbReference type="GO" id="GO:0044206">
    <property type="term" value="P:UMP salvage"/>
    <property type="evidence" value="ECO:0007669"/>
    <property type="project" value="UniProtKB-UniPathway"/>
</dbReference>
<protein>
    <recommendedName>
        <fullName evidence="3">uridine/cytidine kinase</fullName>
        <ecNumber evidence="3">2.7.1.48</ecNumber>
    </recommendedName>
</protein>
<evidence type="ECO:0000256" key="8">
    <source>
        <dbReference type="ARBA" id="ARBA00048909"/>
    </source>
</evidence>
<keyword evidence="11" id="KW-1185">Reference proteome</keyword>
<dbReference type="NCBIfam" id="NF004018">
    <property type="entry name" value="PRK05480.1"/>
    <property type="match status" value="1"/>
</dbReference>
<accession>A0A8C5JCA6</accession>
<comment type="similarity">
    <text evidence="2">Belongs to the uridine kinase family.</text>
</comment>
<dbReference type="CDD" id="cd02023">
    <property type="entry name" value="UMPK"/>
    <property type="match status" value="1"/>
</dbReference>
<keyword evidence="6" id="KW-0418">Kinase</keyword>
<dbReference type="GO" id="GO:0005524">
    <property type="term" value="F:ATP binding"/>
    <property type="evidence" value="ECO:0007669"/>
    <property type="project" value="InterPro"/>
</dbReference>
<organism evidence="10 11">
    <name type="scientific">Junco hyemalis</name>
    <name type="common">Dark-eyed junco</name>
    <dbReference type="NCBI Taxonomy" id="40217"/>
    <lineage>
        <taxon>Eukaryota</taxon>
        <taxon>Metazoa</taxon>
        <taxon>Chordata</taxon>
        <taxon>Craniata</taxon>
        <taxon>Vertebrata</taxon>
        <taxon>Euteleostomi</taxon>
        <taxon>Archelosauria</taxon>
        <taxon>Archosauria</taxon>
        <taxon>Dinosauria</taxon>
        <taxon>Saurischia</taxon>
        <taxon>Theropoda</taxon>
        <taxon>Coelurosauria</taxon>
        <taxon>Aves</taxon>
        <taxon>Neognathae</taxon>
        <taxon>Neoaves</taxon>
        <taxon>Telluraves</taxon>
        <taxon>Australaves</taxon>
        <taxon>Passeriformes</taxon>
        <taxon>Passerellidae</taxon>
        <taxon>Junco</taxon>
    </lineage>
</organism>
<keyword evidence="4" id="KW-0808">Transferase</keyword>
<dbReference type="InterPro" id="IPR000764">
    <property type="entry name" value="Uridine_kinase-like"/>
</dbReference>
<feature type="domain" description="Phosphoribulokinase/uridine kinase" evidence="9">
    <location>
        <begin position="22"/>
        <end position="175"/>
    </location>
</feature>
<comment type="catalytic activity">
    <reaction evidence="7">
        <text>cytidine + ATP = CMP + ADP + H(+)</text>
        <dbReference type="Rhea" id="RHEA:24674"/>
        <dbReference type="ChEBI" id="CHEBI:15378"/>
        <dbReference type="ChEBI" id="CHEBI:17562"/>
        <dbReference type="ChEBI" id="CHEBI:30616"/>
        <dbReference type="ChEBI" id="CHEBI:60377"/>
        <dbReference type="ChEBI" id="CHEBI:456216"/>
        <dbReference type="EC" id="2.7.1.48"/>
    </reaction>
</comment>
<dbReference type="AlphaFoldDB" id="A0A8C5JCA6"/>
<reference evidence="10" key="1">
    <citation type="submission" date="2025-08" db="UniProtKB">
        <authorList>
            <consortium name="Ensembl"/>
        </authorList>
    </citation>
    <scope>IDENTIFICATION</scope>
</reference>
<dbReference type="InterPro" id="IPR027417">
    <property type="entry name" value="P-loop_NTPase"/>
</dbReference>
<dbReference type="PANTHER" id="PTHR10285">
    <property type="entry name" value="URIDINE KINASE"/>
    <property type="match status" value="1"/>
</dbReference>
<dbReference type="InterPro" id="IPR006083">
    <property type="entry name" value="PRK/URK"/>
</dbReference>
<comment type="catalytic activity">
    <reaction evidence="8">
        <text>uridine + ATP = UMP + ADP + H(+)</text>
        <dbReference type="Rhea" id="RHEA:16825"/>
        <dbReference type="ChEBI" id="CHEBI:15378"/>
        <dbReference type="ChEBI" id="CHEBI:16704"/>
        <dbReference type="ChEBI" id="CHEBI:30616"/>
        <dbReference type="ChEBI" id="CHEBI:57865"/>
        <dbReference type="ChEBI" id="CHEBI:456216"/>
        <dbReference type="EC" id="2.7.1.48"/>
    </reaction>
</comment>
<dbReference type="UniPathway" id="UPA00574">
    <property type="reaction ID" value="UER00637"/>
</dbReference>